<proteinExistence type="predicted"/>
<dbReference type="Proteomes" id="UP001279642">
    <property type="component" value="Unassembled WGS sequence"/>
</dbReference>
<evidence type="ECO:0000313" key="2">
    <source>
        <dbReference type="Proteomes" id="UP001279642"/>
    </source>
</evidence>
<evidence type="ECO:0000313" key="1">
    <source>
        <dbReference type="EMBL" id="MDY0883559.1"/>
    </source>
</evidence>
<dbReference type="EMBL" id="JAXCLW010000002">
    <property type="protein sequence ID" value="MDY0883559.1"/>
    <property type="molecule type" value="Genomic_DNA"/>
</dbReference>
<accession>A0ABU5EBB9</accession>
<protein>
    <submittedName>
        <fullName evidence="1">Uncharacterized protein</fullName>
    </submittedName>
</protein>
<name>A0ABU5EBB9_9PROT</name>
<sequence>MSVIARPITSRRLRLSQPDPFGDTAAAPEGFIYRDDVISADEEAALIQEIQRLPFKPFEFQGYLGKRQIVSFGWKYDFDRKTLRSNSPLPDFLMSLRATAAAFASLAPEDLQQILIN</sequence>
<organism evidence="1 2">
    <name type="scientific">Dongia soli</name>
    <dbReference type="NCBI Taxonomy" id="600628"/>
    <lineage>
        <taxon>Bacteria</taxon>
        <taxon>Pseudomonadati</taxon>
        <taxon>Pseudomonadota</taxon>
        <taxon>Alphaproteobacteria</taxon>
        <taxon>Rhodospirillales</taxon>
        <taxon>Dongiaceae</taxon>
        <taxon>Dongia</taxon>
    </lineage>
</organism>
<comment type="caution">
    <text evidence="1">The sequence shown here is derived from an EMBL/GenBank/DDBJ whole genome shotgun (WGS) entry which is preliminary data.</text>
</comment>
<dbReference type="SUPFAM" id="SSF51197">
    <property type="entry name" value="Clavaminate synthase-like"/>
    <property type="match status" value="1"/>
</dbReference>
<gene>
    <name evidence="1" type="ORF">SMD27_11950</name>
</gene>
<dbReference type="RefSeq" id="WP_320508590.1">
    <property type="nucleotide sequence ID" value="NZ_JAXCLW010000002.1"/>
</dbReference>
<reference evidence="1 2" key="1">
    <citation type="journal article" date="2016" name="Antonie Van Leeuwenhoek">
        <title>Dongia soli sp. nov., isolated from soil from Dokdo, Korea.</title>
        <authorList>
            <person name="Kim D.U."/>
            <person name="Lee H."/>
            <person name="Kim H."/>
            <person name="Kim S.G."/>
            <person name="Ka J.O."/>
        </authorList>
    </citation>
    <scope>NUCLEOTIDE SEQUENCE [LARGE SCALE GENOMIC DNA]</scope>
    <source>
        <strain evidence="1 2">D78</strain>
    </source>
</reference>
<keyword evidence="2" id="KW-1185">Reference proteome</keyword>